<keyword evidence="3" id="KW-0962">Peroxisome biogenesis</keyword>
<proteinExistence type="inferred from homology"/>
<gene>
    <name evidence="4" type="ORF">AMK59_768</name>
</gene>
<accession>A0A0T6BHG0</accession>
<evidence type="ECO:0000256" key="3">
    <source>
        <dbReference type="RuleBase" id="RU365003"/>
    </source>
</evidence>
<reference evidence="4 5" key="1">
    <citation type="submission" date="2015-09" db="EMBL/GenBank/DDBJ databases">
        <title>Draft genome of the scarab beetle Oryctes borbonicus.</title>
        <authorList>
            <person name="Meyer J.M."/>
            <person name="Markov G.V."/>
            <person name="Baskaran P."/>
            <person name="Herrmann M."/>
            <person name="Sommer R.J."/>
            <person name="Roedelsperger C."/>
        </authorList>
    </citation>
    <scope>NUCLEOTIDE SEQUENCE [LARGE SCALE GENOMIC DNA]</scope>
    <source>
        <strain evidence="4">OB123</strain>
        <tissue evidence="4">Whole animal</tissue>
    </source>
</reference>
<name>A0A0T6BHG0_9SCAR</name>
<dbReference type="Pfam" id="PF08610">
    <property type="entry name" value="Pex16"/>
    <property type="match status" value="1"/>
</dbReference>
<dbReference type="GO" id="GO:0007031">
    <property type="term" value="P:peroxisome organization"/>
    <property type="evidence" value="ECO:0007669"/>
    <property type="project" value="UniProtKB-KW"/>
</dbReference>
<evidence type="ECO:0000256" key="1">
    <source>
        <dbReference type="ARBA" id="ARBA00009505"/>
    </source>
</evidence>
<feature type="non-terminal residue" evidence="4">
    <location>
        <position position="257"/>
    </location>
</feature>
<organism evidence="4 5">
    <name type="scientific">Oryctes borbonicus</name>
    <dbReference type="NCBI Taxonomy" id="1629725"/>
    <lineage>
        <taxon>Eukaryota</taxon>
        <taxon>Metazoa</taxon>
        <taxon>Ecdysozoa</taxon>
        <taxon>Arthropoda</taxon>
        <taxon>Hexapoda</taxon>
        <taxon>Insecta</taxon>
        <taxon>Pterygota</taxon>
        <taxon>Neoptera</taxon>
        <taxon>Endopterygota</taxon>
        <taxon>Coleoptera</taxon>
        <taxon>Polyphaga</taxon>
        <taxon>Scarabaeiformia</taxon>
        <taxon>Scarabaeidae</taxon>
        <taxon>Dynastinae</taxon>
        <taxon>Oryctes</taxon>
    </lineage>
</organism>
<dbReference type="AlphaFoldDB" id="A0A0T6BHG0"/>
<comment type="caution">
    <text evidence="4">The sequence shown here is derived from an EMBL/GenBank/DDBJ whole genome shotgun (WGS) entry which is preliminary data.</text>
</comment>
<dbReference type="Proteomes" id="UP000051574">
    <property type="component" value="Unassembled WGS sequence"/>
</dbReference>
<dbReference type="EMBL" id="LJIG01000613">
    <property type="protein sequence ID" value="KRT86327.1"/>
    <property type="molecule type" value="Genomic_DNA"/>
</dbReference>
<keyword evidence="5" id="KW-1185">Reference proteome</keyword>
<comment type="subcellular location">
    <subcellularLocation>
        <location evidence="3">Peroxisome membrane</location>
    </subcellularLocation>
</comment>
<protein>
    <recommendedName>
        <fullName evidence="2 3">Peroxisomal membrane protein PEX16</fullName>
    </recommendedName>
</protein>
<dbReference type="PANTHER" id="PTHR13299">
    <property type="entry name" value="PEROXISOMAL MEMBRANE PROTEIN PEX16"/>
    <property type="match status" value="1"/>
</dbReference>
<dbReference type="PANTHER" id="PTHR13299:SF0">
    <property type="entry name" value="PEROXISOMAL MEMBRANE PROTEIN PEX16"/>
    <property type="match status" value="1"/>
</dbReference>
<dbReference type="OrthoDB" id="2021143at2759"/>
<dbReference type="InterPro" id="IPR013919">
    <property type="entry name" value="Pex16"/>
</dbReference>
<sequence length="257" mass="29351">MSTLLLSLPDLFEKYKNWIVRNPEKANDFETTVKWISYFVAGRINNSQAVAELIYALSNLLVLFNDRLITKGRQLEKNENSSKLKLWLTVLEYSEVFLEISSNRIFGPSGRWLVIVSIQIIKCIGRLVLVYHHKESIITVPSVPTLDRVKLNTSELQGDSSDENAQLKSVSFSLKHSGKVIRKIDASPLISGRNWKPLEVSQTELDDSDNQAMIRRKQLAEVIYISKPLAHLSVSACFGYNTWKPWMVSLIMDILRL</sequence>
<comment type="similarity">
    <text evidence="1 3">Belongs to the peroxin-16 family.</text>
</comment>
<keyword evidence="3" id="KW-0576">Peroxisome</keyword>
<evidence type="ECO:0000256" key="2">
    <source>
        <dbReference type="ARBA" id="ARBA00018577"/>
    </source>
</evidence>
<evidence type="ECO:0000313" key="5">
    <source>
        <dbReference type="Proteomes" id="UP000051574"/>
    </source>
</evidence>
<dbReference type="GO" id="GO:0005778">
    <property type="term" value="C:peroxisomal membrane"/>
    <property type="evidence" value="ECO:0007669"/>
    <property type="project" value="UniProtKB-SubCell"/>
</dbReference>
<evidence type="ECO:0000313" key="4">
    <source>
        <dbReference type="EMBL" id="KRT86327.1"/>
    </source>
</evidence>